<dbReference type="InterPro" id="IPR051560">
    <property type="entry name" value="MAM_domain-containing"/>
</dbReference>
<dbReference type="Pfam" id="PF18962">
    <property type="entry name" value="Por_Secre_tail"/>
    <property type="match status" value="1"/>
</dbReference>
<evidence type="ECO:0000259" key="5">
    <source>
        <dbReference type="PROSITE" id="PS50853"/>
    </source>
</evidence>
<keyword evidence="7" id="KW-1185">Reference proteome</keyword>
<feature type="domain" description="PKD" evidence="4">
    <location>
        <begin position="1663"/>
        <end position="1704"/>
    </location>
</feature>
<feature type="domain" description="PKD" evidence="4">
    <location>
        <begin position="1586"/>
        <end position="1644"/>
    </location>
</feature>
<feature type="domain" description="MAM" evidence="3">
    <location>
        <begin position="120"/>
        <end position="302"/>
    </location>
</feature>
<feature type="domain" description="Fibronectin type-III" evidence="5">
    <location>
        <begin position="1129"/>
        <end position="1216"/>
    </location>
</feature>
<dbReference type="KEGG" id="chyd:H4K34_11745"/>
<dbReference type="GO" id="GO:0016020">
    <property type="term" value="C:membrane"/>
    <property type="evidence" value="ECO:0007669"/>
    <property type="project" value="InterPro"/>
</dbReference>
<evidence type="ECO:0000256" key="1">
    <source>
        <dbReference type="ARBA" id="ARBA00022729"/>
    </source>
</evidence>
<sequence length="1812" mass="195625">MKGKLLPVLLTLILGFLTLNLQGQCNTPTNVRLVAYGPDFITIDWDNTTAGSFQYRYVTQGGSLVTATINTTSNKPLTISGLSASTFYVVQVRELCSPGPNPWPAFLAAGTSCAVVNPPFSSNFNGAAWTVGAINTAGSINACWQRNATTGYIWKPGPPAFVSNFTGASSDKSGNGKYVQIDQISFPINPTDSADFVSPLFDLGTLTNPQMSFWYHMFGADIEKLKVYISTDFGLNYSLLQTISGQQQSSNTDAWKESILNLSAYANDTVRILFRSVEQTVGFQNAICIDDVSIEEAPSCPKPSNLQLVFAGFNSARLSWTSGGASDWELSYGTPGFSPNSGTIIPQNSNPGELTGLSPNTNYQVYVRDSCGPGDVSDWFGPIAFRTACNPVATPYSENFDANGFVTSPTFNGLGNINSCWQRTPTTIYAWKTGPPQFSPTNTGPTGDHTTGSAQFMYTEVIAGGSSDSTILQSPLIDLNGLSVPELKFYVHMFGANISQLKVYISNGGAYQLLNTQSGQQQNSKNQSWKEVIAPLSAYLNDTIQLRFVGFRSANGFAADISIDDITIDEAPSCPRPQNLAAISIGTTTANLGWTTGGATNWNVSYGAPGTAANAGTIVNASSNPFNLSGLSANTSYDIYVRDSCGPGDVSIWTGPLRIQTECNAVAAPYFENFDGTDFVPGAFNAPGTLNSCWSRDTAVNYQWSVEDGPPGTFNSGPNADHTTGSGQYIFSQAIFTVGIGQVTSTAVESPLVDLSPLTIPELRFWYHMYGQGVDSLGVEVNNGSGYQHVWSISGQQQTASSDPWAEAIIPLANFANDTISVRIIAYRNSPFSNQAPIGVDDFRIDEQPSCPQPSNLSITAVGSTSITLNWTTGGASDWQIEYGAPGFSAGSGTLVNASSNPFVLNGLTPNTPYQFIVRDSCGLGNVSFWSSFVQGRTACTVSIAPYFEDFDNGLWNDPSVFNDPGNIDPCWSRSDTTTYYWRGNQGAGDGFNTGPDADHTSGNGFYAYTIREGIFNSYFSTDLFTPLVSLDTLSSPELRFWYHMFGQDIDKLVIAVNAGSGWSNVNTISGQQQTSASAAWLEKVVSLSSYIGDTIQIRFRAFRSTGTAFRASMAIDDIRIDNTPTCPNPTNIQQTANSQTTLTLDWTSGGATNWQIQYRPAGSTGAFNLVSVTSKPFVLNGLNPNTNYEIFVRDSCGANDVSWWEGPFIGNTACGISSLPFNENFDNIPWQEGLGFFNTNDQISPCWTRNRQTSNDKWGVGAGTTPSFATGPQEDALGSGNYIYFESDFSTTANPALMTSPEIALVNTSTPKLYYSYHMFGNNINSLKVQINTRNNGNNITLRTWTGQQQFSNGAAWKEDSLDLSAYVGDTIEIVFRAVSSGGQGDIAVDDVSVRSSGPSCGIPYNLQVQNQGYTSLSFSWQNSNTGNSVTTLRWYDAALGIGSATVVPNVSSPYSINNLNSSSQYVIELFDSCTTTISASLIDTLSTLVCDSVTANFTYTSRFLRRNFTSGASNADSLKWYFGNGDSSALTNPVYFYSTPGTYSVTLIASNNCGNSDTIVQILEVCDTLRANFNWTQSTDSTHFTANPGNNASGYSWDLGNGTFASGSTASAFYSDTLDKFVTLTSWNNCGDTVRNTRRVEACDPPRADWTYTVLSPINSGLRIQFDGTISTGATSYSWDFGDGTTGTGPMPIHIYSTPGLFYKVTLTINGVCGSSTRSFKLNQLGLDAAEIPDPNVYPNPVERYLRIEWPEEAKSPDLLVIYNSTGQVIRNIATEEINKAIDLSDLVPGYYHLVIKGSFGELHYPLIKD</sequence>
<dbReference type="InterPro" id="IPR013320">
    <property type="entry name" value="ConA-like_dom_sf"/>
</dbReference>
<dbReference type="InterPro" id="IPR000601">
    <property type="entry name" value="PKD_dom"/>
</dbReference>
<feature type="domain" description="PKD" evidence="4">
    <location>
        <begin position="1519"/>
        <end position="1560"/>
    </location>
</feature>
<dbReference type="Gene3D" id="2.60.120.200">
    <property type="match status" value="5"/>
</dbReference>
<feature type="domain" description="MAM" evidence="3">
    <location>
        <begin position="396"/>
        <end position="576"/>
    </location>
</feature>
<dbReference type="Pfam" id="PF00041">
    <property type="entry name" value="fn3"/>
    <property type="match status" value="2"/>
</dbReference>
<feature type="domain" description="MAM" evidence="3">
    <location>
        <begin position="972"/>
        <end position="1129"/>
    </location>
</feature>
<dbReference type="NCBIfam" id="NF038128">
    <property type="entry name" value="choice_anch_J"/>
    <property type="match status" value="2"/>
</dbReference>
<dbReference type="SMART" id="SM00060">
    <property type="entry name" value="FN3"/>
    <property type="match status" value="6"/>
</dbReference>
<feature type="domain" description="Fibronectin type-III" evidence="5">
    <location>
        <begin position="853"/>
        <end position="941"/>
    </location>
</feature>
<dbReference type="PANTHER" id="PTHR23282:SF101">
    <property type="entry name" value="MAM DOMAIN-CONTAINING PROTEIN"/>
    <property type="match status" value="1"/>
</dbReference>
<dbReference type="SUPFAM" id="SSF49899">
    <property type="entry name" value="Concanavalin A-like lectins/glucanases"/>
    <property type="match status" value="5"/>
</dbReference>
<dbReference type="PROSITE" id="PS50093">
    <property type="entry name" value="PKD"/>
    <property type="match status" value="3"/>
</dbReference>
<feature type="domain" description="Fibronectin type-III" evidence="5">
    <location>
        <begin position="302"/>
        <end position="390"/>
    </location>
</feature>
<dbReference type="InterPro" id="IPR026444">
    <property type="entry name" value="Secre_tail"/>
</dbReference>
<feature type="domain" description="MAM" evidence="3">
    <location>
        <begin position="675"/>
        <end position="853"/>
    </location>
</feature>
<dbReference type="NCBIfam" id="TIGR04183">
    <property type="entry name" value="Por_Secre_tail"/>
    <property type="match status" value="1"/>
</dbReference>
<organism evidence="6 7">
    <name type="scientific">Croceimicrobium hydrocarbonivorans</name>
    <dbReference type="NCBI Taxonomy" id="2761580"/>
    <lineage>
        <taxon>Bacteria</taxon>
        <taxon>Pseudomonadati</taxon>
        <taxon>Bacteroidota</taxon>
        <taxon>Flavobacteriia</taxon>
        <taxon>Flavobacteriales</taxon>
        <taxon>Owenweeksiaceae</taxon>
        <taxon>Croceimicrobium</taxon>
    </lineage>
</organism>
<feature type="domain" description="Fibronectin type-III" evidence="5">
    <location>
        <begin position="27"/>
        <end position="114"/>
    </location>
</feature>
<evidence type="ECO:0000313" key="6">
    <source>
        <dbReference type="EMBL" id="QNR23049.1"/>
    </source>
</evidence>
<dbReference type="InterPro" id="IPR000998">
    <property type="entry name" value="MAM_dom"/>
</dbReference>
<dbReference type="InterPro" id="IPR013783">
    <property type="entry name" value="Ig-like_fold"/>
</dbReference>
<dbReference type="InterPro" id="IPR036116">
    <property type="entry name" value="FN3_sf"/>
</dbReference>
<evidence type="ECO:0000313" key="7">
    <source>
        <dbReference type="Proteomes" id="UP000516305"/>
    </source>
</evidence>
<feature type="domain" description="MAM" evidence="3">
    <location>
        <begin position="1238"/>
        <end position="1404"/>
    </location>
</feature>
<dbReference type="GO" id="GO:0004553">
    <property type="term" value="F:hydrolase activity, hydrolyzing O-glycosyl compounds"/>
    <property type="evidence" value="ECO:0007669"/>
    <property type="project" value="UniProtKB-ARBA"/>
</dbReference>
<evidence type="ECO:0000256" key="2">
    <source>
        <dbReference type="SAM" id="SignalP"/>
    </source>
</evidence>
<dbReference type="InterPro" id="IPR022409">
    <property type="entry name" value="PKD/Chitinase_dom"/>
</dbReference>
<evidence type="ECO:0000259" key="3">
    <source>
        <dbReference type="PROSITE" id="PS50060"/>
    </source>
</evidence>
<dbReference type="SUPFAM" id="SSF49299">
    <property type="entry name" value="PKD domain"/>
    <property type="match status" value="3"/>
</dbReference>
<reference evidence="6 7" key="1">
    <citation type="submission" date="2020-08" db="EMBL/GenBank/DDBJ databases">
        <title>Croceimicrobium hydrocarbonivorans gen. nov., sp. nov., a novel marine bacterium isolated from a bacterial consortium that degrades polyethylene terephthalate.</title>
        <authorList>
            <person name="Liu R."/>
        </authorList>
    </citation>
    <scope>NUCLEOTIDE SEQUENCE [LARGE SCALE GENOMIC DNA]</scope>
    <source>
        <strain evidence="6 7">A20-9</strain>
    </source>
</reference>
<dbReference type="PROSITE" id="PS50060">
    <property type="entry name" value="MAM_2"/>
    <property type="match status" value="5"/>
</dbReference>
<accession>A0A7H0VBF1</accession>
<keyword evidence="1 2" id="KW-0732">Signal</keyword>
<dbReference type="Pfam" id="PF18911">
    <property type="entry name" value="PKD_4"/>
    <property type="match status" value="2"/>
</dbReference>
<dbReference type="SMART" id="SM00089">
    <property type="entry name" value="PKD"/>
    <property type="match status" value="3"/>
</dbReference>
<dbReference type="CDD" id="cd00063">
    <property type="entry name" value="FN3"/>
    <property type="match status" value="2"/>
</dbReference>
<dbReference type="PANTHER" id="PTHR23282">
    <property type="entry name" value="APICAL ENDOSOMAL GLYCOPROTEIN PRECURSOR"/>
    <property type="match status" value="1"/>
</dbReference>
<dbReference type="EMBL" id="CP060139">
    <property type="protein sequence ID" value="QNR23049.1"/>
    <property type="molecule type" value="Genomic_DNA"/>
</dbReference>
<proteinExistence type="predicted"/>
<dbReference type="PROSITE" id="PS50853">
    <property type="entry name" value="FN3"/>
    <property type="match status" value="5"/>
</dbReference>
<name>A0A7H0VBF1_9FLAO</name>
<feature type="domain" description="Fibronectin type-III" evidence="5">
    <location>
        <begin position="576"/>
        <end position="664"/>
    </location>
</feature>
<feature type="chain" id="PRO_5028966699" evidence="2">
    <location>
        <begin position="24"/>
        <end position="1812"/>
    </location>
</feature>
<dbReference type="CDD" id="cd00146">
    <property type="entry name" value="PKD"/>
    <property type="match status" value="2"/>
</dbReference>
<dbReference type="GO" id="GO:0005975">
    <property type="term" value="P:carbohydrate metabolic process"/>
    <property type="evidence" value="ECO:0007669"/>
    <property type="project" value="UniProtKB-ARBA"/>
</dbReference>
<dbReference type="Pfam" id="PF00629">
    <property type="entry name" value="MAM"/>
    <property type="match status" value="5"/>
</dbReference>
<dbReference type="InterPro" id="IPR035986">
    <property type="entry name" value="PKD_dom_sf"/>
</dbReference>
<feature type="signal peptide" evidence="2">
    <location>
        <begin position="1"/>
        <end position="23"/>
    </location>
</feature>
<dbReference type="InterPro" id="IPR003961">
    <property type="entry name" value="FN3_dom"/>
</dbReference>
<protein>
    <submittedName>
        <fullName evidence="6">Fibronectin type III domain-containing protein</fullName>
    </submittedName>
</protein>
<dbReference type="SMART" id="SM00137">
    <property type="entry name" value="MAM"/>
    <property type="match status" value="4"/>
</dbReference>
<dbReference type="Proteomes" id="UP000516305">
    <property type="component" value="Chromosome"/>
</dbReference>
<dbReference type="Gene3D" id="2.60.40.10">
    <property type="entry name" value="Immunoglobulins"/>
    <property type="match status" value="8"/>
</dbReference>
<dbReference type="SUPFAM" id="SSF49265">
    <property type="entry name" value="Fibronectin type III"/>
    <property type="match status" value="3"/>
</dbReference>
<dbReference type="RefSeq" id="WP_210757586.1">
    <property type="nucleotide sequence ID" value="NZ_CP060139.1"/>
</dbReference>
<gene>
    <name evidence="6" type="ORF">H4K34_11745</name>
</gene>
<dbReference type="CDD" id="cd06263">
    <property type="entry name" value="MAM"/>
    <property type="match status" value="2"/>
</dbReference>
<evidence type="ECO:0000259" key="4">
    <source>
        <dbReference type="PROSITE" id="PS50093"/>
    </source>
</evidence>